<dbReference type="InterPro" id="IPR001944">
    <property type="entry name" value="Glycoside_Hdrlase_35"/>
</dbReference>
<dbReference type="Proteomes" id="UP000271974">
    <property type="component" value="Unassembled WGS sequence"/>
</dbReference>
<dbReference type="InterPro" id="IPR017853">
    <property type="entry name" value="GH"/>
</dbReference>
<sequence>MFQVENEYLSYGKDSNHVKLLLYMFRKYGLKELIITSDHEFDWRNKMLDLSKYALHTINGDQLDIRHMEFVKSQSPHFPIMVMELWCGWFDVWKNRKHQTQDSRLLNQFLSFLINNGSSFNLYMFIGGTNFGFTNGAINITKYEVITTSYDYDAPLTEAGDTTPKYFLIRELLLEFYKSIGIPYLPEVPPNLPKGNYG</sequence>
<dbReference type="SUPFAM" id="SSF51445">
    <property type="entry name" value="(Trans)glycosidases"/>
    <property type="match status" value="1"/>
</dbReference>
<dbReference type="STRING" id="188477.A0A433TAG0"/>
<dbReference type="Gene3D" id="3.20.20.80">
    <property type="entry name" value="Glycosidases"/>
    <property type="match status" value="1"/>
</dbReference>
<reference evidence="3 4" key="1">
    <citation type="submission" date="2019-01" db="EMBL/GenBank/DDBJ databases">
        <title>A draft genome assembly of the solar-powered sea slug Elysia chlorotica.</title>
        <authorList>
            <person name="Cai H."/>
            <person name="Li Q."/>
            <person name="Fang X."/>
            <person name="Li J."/>
            <person name="Curtis N.E."/>
            <person name="Altenburger A."/>
            <person name="Shibata T."/>
            <person name="Feng M."/>
            <person name="Maeda T."/>
            <person name="Schwartz J.A."/>
            <person name="Shigenobu S."/>
            <person name="Lundholm N."/>
            <person name="Nishiyama T."/>
            <person name="Yang H."/>
            <person name="Hasebe M."/>
            <person name="Li S."/>
            <person name="Pierce S.K."/>
            <person name="Wang J."/>
        </authorList>
    </citation>
    <scope>NUCLEOTIDE SEQUENCE [LARGE SCALE GENOMIC DNA]</scope>
    <source>
        <strain evidence="3">EC2010</strain>
        <tissue evidence="3">Whole organism of an adult</tissue>
    </source>
</reference>
<dbReference type="OrthoDB" id="1657402at2759"/>
<evidence type="ECO:0000259" key="2">
    <source>
        <dbReference type="Pfam" id="PF01301"/>
    </source>
</evidence>
<evidence type="ECO:0000256" key="1">
    <source>
        <dbReference type="ARBA" id="ARBA00009809"/>
    </source>
</evidence>
<feature type="domain" description="Glycoside hydrolase 35 catalytic" evidence="2">
    <location>
        <begin position="1"/>
        <end position="173"/>
    </location>
</feature>
<accession>A0A433TAG0</accession>
<comment type="similarity">
    <text evidence="1">Belongs to the glycosyl hydrolase 35 family.</text>
</comment>
<dbReference type="AlphaFoldDB" id="A0A433TAG0"/>
<keyword evidence="4" id="KW-1185">Reference proteome</keyword>
<dbReference type="InterPro" id="IPR031330">
    <property type="entry name" value="Gly_Hdrlase_35_cat"/>
</dbReference>
<protein>
    <recommendedName>
        <fullName evidence="2">Glycoside hydrolase 35 catalytic domain-containing protein</fullName>
    </recommendedName>
</protein>
<comment type="caution">
    <text evidence="3">The sequence shown here is derived from an EMBL/GenBank/DDBJ whole genome shotgun (WGS) entry which is preliminary data.</text>
</comment>
<organism evidence="3 4">
    <name type="scientific">Elysia chlorotica</name>
    <name type="common">Eastern emerald elysia</name>
    <name type="synonym">Sea slug</name>
    <dbReference type="NCBI Taxonomy" id="188477"/>
    <lineage>
        <taxon>Eukaryota</taxon>
        <taxon>Metazoa</taxon>
        <taxon>Spiralia</taxon>
        <taxon>Lophotrochozoa</taxon>
        <taxon>Mollusca</taxon>
        <taxon>Gastropoda</taxon>
        <taxon>Heterobranchia</taxon>
        <taxon>Euthyneura</taxon>
        <taxon>Panpulmonata</taxon>
        <taxon>Sacoglossa</taxon>
        <taxon>Placobranchoidea</taxon>
        <taxon>Plakobranchidae</taxon>
        <taxon>Elysia</taxon>
    </lineage>
</organism>
<gene>
    <name evidence="3" type="ORF">EGW08_013732</name>
</gene>
<dbReference type="Pfam" id="PF01301">
    <property type="entry name" value="Glyco_hydro_35"/>
    <property type="match status" value="1"/>
</dbReference>
<dbReference type="EMBL" id="RQTK01000505">
    <property type="protein sequence ID" value="RUS78520.1"/>
    <property type="molecule type" value="Genomic_DNA"/>
</dbReference>
<dbReference type="PRINTS" id="PR00742">
    <property type="entry name" value="GLHYDRLASE35"/>
</dbReference>
<proteinExistence type="inferred from homology"/>
<name>A0A433TAG0_ELYCH</name>
<evidence type="ECO:0000313" key="3">
    <source>
        <dbReference type="EMBL" id="RUS78520.1"/>
    </source>
</evidence>
<dbReference type="Gene3D" id="2.60.120.260">
    <property type="entry name" value="Galactose-binding domain-like"/>
    <property type="match status" value="1"/>
</dbReference>
<dbReference type="GO" id="GO:0004553">
    <property type="term" value="F:hydrolase activity, hydrolyzing O-glycosyl compounds"/>
    <property type="evidence" value="ECO:0007669"/>
    <property type="project" value="InterPro"/>
</dbReference>
<feature type="non-terminal residue" evidence="3">
    <location>
        <position position="198"/>
    </location>
</feature>
<dbReference type="GO" id="GO:0005975">
    <property type="term" value="P:carbohydrate metabolic process"/>
    <property type="evidence" value="ECO:0007669"/>
    <property type="project" value="InterPro"/>
</dbReference>
<evidence type="ECO:0000313" key="4">
    <source>
        <dbReference type="Proteomes" id="UP000271974"/>
    </source>
</evidence>
<dbReference type="PANTHER" id="PTHR23421">
    <property type="entry name" value="BETA-GALACTOSIDASE RELATED"/>
    <property type="match status" value="1"/>
</dbReference>